<comment type="subcellular location">
    <subcellularLocation>
        <location evidence="1">Cytoplasm</location>
    </subcellularLocation>
</comment>
<sequence>MAASGAALNYPYRPIHKQQQSPQPSPPPPLRRGNHAMPRASSYESIVQKQPPRPPVTQPFHALTREEMGWESLNQPDALRPNVLKTKAPKPSFKLNKTQKRECGWNTSFPAEYGLVSLASDFKTTLSYTQLKQKELQQQKQLLRASASQVADADVWRNHHDSTLHHLQHTFNCHQPQPVSDPQDEIRIIKAILIREGLVTRLKGTTQKLRIGDHSSLHHGPEGSSVLTLLLLTREASLAVIEAIVRWYQTLAVPRPYIWNGRSYVHRMLDDLNFLGHVDVMAEALGVAPRSMVRNPFMMPTSIADRDLESFRCMVHPPPVALPSTTLPVPTIPDSAFSLSSKAIPATDSANHATPKQPAPAIAVADADAFLIWCCIHLEDVPAVKAPGPSNQTTAAQTTAPSTHQHVLEWQQRAEMQLKLLSMPMESSTGVHVMDSSPLMKRKGHLPALSAAPPETLHELIHHVHGPANCESSKRAGSYIWPPRPQRVPRRDALFVSHGGDANPITTGSRLPIAVTTNAKYANVKPRVSAVPKPHQVKTPPKPATKPAKRLPVKRNAHGQQQPTILTVQSMSVSHVELEALSAIETPPQVVALIAATVLILLTPGDLVPKDVSWNTSRTILSNGREFLRTLHAMSTGPPVADFKLRALTPFLANDKFRPQYLAPISKPAAVLCAWVLGMVHPDSTRCTLHDPAMADERDRSDLAASLDEDTLAPSSSAAPARIEPEVLVVHASTDGIDERILYSGTWTYRGLKYFVTFFLAAPTTLRLKLFEPQSAIETQATMTAGEIHQLFGDTATQYVQGPSLATRTTTDVPVASAWIELCQLILNQLDHVMAPHEMDGTRCADDEAELWDALSTPRDASPLRPTPEDVHGAAVTIQCATRQKQSRERVRRMRASRKAPPYRQKAPTLFMTGAQLHKLETQPSMTQKPSPPLPSPKTRTHSLQHHRSLVDMQANYGVDVEPEWKEIEAHAVHGIKSASRRRLSNVQVHDLEKLLHSTASASNLKHVAHPKQQHDDAALHIQCAVRQRLARRKVHHTRLATQQNAAAVRIQCAARQRFARDNVRRLQSEPSNQAVTISQDGAADHISCMARPRKASHVVQHRQDDMQQLHEEPWPQALKPDDAAVRIQCMARKRRAQKTVRERRQRRRRPHQRHTQPEAAAVRIQCMARRYTATKVVQARRETQSQRIMSIQQHNAALHIQCMTRQTLARKKVNLRRVQANGGANEYVEAMEAVVDDMLGPSSGRSATTVQEEPASPRFVQRQVARDARAAASSFEPAMEAHTTSQDMGNVRTRASSNEEVPSTHAAPMAPLTEVVGILPLNDPKPAVHGEPHVFSGAFQPSLDEQTSASFPRGARDKPSNGLAAPAIGEVDNMPTDIRHDSKDAASTSEVTPPSIEFPAPNDLEPSTATSAHVRLVGAVHEVDDANVWILDGAPSPLLRAEAVTSKPDTEFGREINGIGADDIATTPAIEAPTGSICAIDPTSTKAKVVDGALTAIPERAAPDPSATGVPTTVLSKSTDITFDMASIVDVHAARNDLRCLDISIASKSDPEELSPLQAQRAAPMQASLEPIHHEAAALDDGQCVNSRSHRSDEPMAENIGGAGRAQDRPVEPTTVPPLHGVEAIVFPVRVGSIVHASPSTDESPITPPDPTYANEFDDGFVLNSGRSSEPDPTVHVPVVPTPDAAVALQHQFNASRPETSAMYLEDEFEDE</sequence>
<keyword evidence="4" id="KW-0112">Calmodulin-binding</keyword>
<dbReference type="VEuPathDB" id="FungiDB:H310_14037"/>
<feature type="domain" description="Dynein heavy chain coiled coil stalk" evidence="6">
    <location>
        <begin position="573"/>
        <end position="706"/>
    </location>
</feature>
<dbReference type="GO" id="GO:0005737">
    <property type="term" value="C:cytoplasm"/>
    <property type="evidence" value="ECO:0007669"/>
    <property type="project" value="UniProtKB-SubCell"/>
</dbReference>
<evidence type="ECO:0000256" key="2">
    <source>
        <dbReference type="ARBA" id="ARBA00022490"/>
    </source>
</evidence>
<dbReference type="eggNOG" id="KOG3595">
    <property type="taxonomic scope" value="Eukaryota"/>
</dbReference>
<evidence type="ECO:0000256" key="4">
    <source>
        <dbReference type="ARBA" id="ARBA00022860"/>
    </source>
</evidence>
<feature type="region of interest" description="Disordered" evidence="5">
    <location>
        <begin position="1243"/>
        <end position="1262"/>
    </location>
</feature>
<feature type="region of interest" description="Disordered" evidence="5">
    <location>
        <begin position="1579"/>
        <end position="1618"/>
    </location>
</feature>
<dbReference type="PROSITE" id="PS50096">
    <property type="entry name" value="IQ"/>
    <property type="match status" value="6"/>
</dbReference>
<dbReference type="PANTHER" id="PTHR22706:SF1">
    <property type="entry name" value="ASSEMBLY FACTOR FOR SPINDLE MICROTUBULES"/>
    <property type="match status" value="1"/>
</dbReference>
<dbReference type="GO" id="GO:0051295">
    <property type="term" value="P:establishment of meiotic spindle localization"/>
    <property type="evidence" value="ECO:0007669"/>
    <property type="project" value="TreeGrafter"/>
</dbReference>
<keyword evidence="3" id="KW-0677">Repeat</keyword>
<feature type="region of interest" description="Disordered" evidence="5">
    <location>
        <begin position="1270"/>
        <end position="1310"/>
    </location>
</feature>
<dbReference type="GO" id="GO:0000278">
    <property type="term" value="P:mitotic cell cycle"/>
    <property type="evidence" value="ECO:0007669"/>
    <property type="project" value="TreeGrafter"/>
</dbReference>
<dbReference type="GO" id="GO:0000922">
    <property type="term" value="C:spindle pole"/>
    <property type="evidence" value="ECO:0007669"/>
    <property type="project" value="TreeGrafter"/>
</dbReference>
<dbReference type="EMBL" id="KI914011">
    <property type="protein sequence ID" value="ETV91354.1"/>
    <property type="molecule type" value="Genomic_DNA"/>
</dbReference>
<feature type="compositionally biased region" description="Basic residues" evidence="5">
    <location>
        <begin position="1135"/>
        <end position="1155"/>
    </location>
</feature>
<accession>A0A024TBH3</accession>
<dbReference type="SMART" id="SM00015">
    <property type="entry name" value="IQ"/>
    <property type="match status" value="6"/>
</dbReference>
<evidence type="ECO:0000313" key="7">
    <source>
        <dbReference type="EMBL" id="ETV91354.1"/>
    </source>
</evidence>
<feature type="region of interest" description="Disordered" evidence="5">
    <location>
        <begin position="529"/>
        <end position="560"/>
    </location>
</feature>
<dbReference type="GO" id="GO:0005516">
    <property type="term" value="F:calmodulin binding"/>
    <property type="evidence" value="ECO:0007669"/>
    <property type="project" value="UniProtKB-KW"/>
</dbReference>
<evidence type="ECO:0000256" key="3">
    <source>
        <dbReference type="ARBA" id="ARBA00022737"/>
    </source>
</evidence>
<dbReference type="GeneID" id="20091087"/>
<dbReference type="InterPro" id="IPR051185">
    <property type="entry name" value="ASPM"/>
</dbReference>
<organism evidence="7">
    <name type="scientific">Aphanomyces invadans</name>
    <dbReference type="NCBI Taxonomy" id="157072"/>
    <lineage>
        <taxon>Eukaryota</taxon>
        <taxon>Sar</taxon>
        <taxon>Stramenopiles</taxon>
        <taxon>Oomycota</taxon>
        <taxon>Saprolegniomycetes</taxon>
        <taxon>Saprolegniales</taxon>
        <taxon>Verrucalvaceae</taxon>
        <taxon>Aphanomyces</taxon>
    </lineage>
</organism>
<feature type="region of interest" description="Disordered" evidence="5">
    <location>
        <begin position="921"/>
        <end position="945"/>
    </location>
</feature>
<dbReference type="InterPro" id="IPR024743">
    <property type="entry name" value="Dynein_HC_stalk"/>
</dbReference>
<keyword evidence="2" id="KW-0963">Cytoplasm</keyword>
<evidence type="ECO:0000256" key="1">
    <source>
        <dbReference type="ARBA" id="ARBA00004496"/>
    </source>
</evidence>
<feature type="region of interest" description="Disordered" evidence="5">
    <location>
        <begin position="1345"/>
        <end position="1408"/>
    </location>
</feature>
<feature type="compositionally biased region" description="Polar residues" evidence="5">
    <location>
        <begin position="1283"/>
        <end position="1302"/>
    </location>
</feature>
<feature type="region of interest" description="Disordered" evidence="5">
    <location>
        <begin position="881"/>
        <end position="903"/>
    </location>
</feature>
<evidence type="ECO:0000259" key="6">
    <source>
        <dbReference type="Pfam" id="PF12777"/>
    </source>
</evidence>
<dbReference type="STRING" id="157072.A0A024TBH3"/>
<reference evidence="7" key="1">
    <citation type="submission" date="2013-12" db="EMBL/GenBank/DDBJ databases">
        <title>The Genome Sequence of Aphanomyces invadans NJM9701.</title>
        <authorList>
            <consortium name="The Broad Institute Genomics Platform"/>
            <person name="Russ C."/>
            <person name="Tyler B."/>
            <person name="van West P."/>
            <person name="Dieguez-Uribeondo J."/>
            <person name="Young S.K."/>
            <person name="Zeng Q."/>
            <person name="Gargeya S."/>
            <person name="Fitzgerald M."/>
            <person name="Abouelleil A."/>
            <person name="Alvarado L."/>
            <person name="Chapman S.B."/>
            <person name="Gainer-Dewar J."/>
            <person name="Goldberg J."/>
            <person name="Griggs A."/>
            <person name="Gujja S."/>
            <person name="Hansen M."/>
            <person name="Howarth C."/>
            <person name="Imamovic A."/>
            <person name="Ireland A."/>
            <person name="Larimer J."/>
            <person name="McCowan C."/>
            <person name="Murphy C."/>
            <person name="Pearson M."/>
            <person name="Poon T.W."/>
            <person name="Priest M."/>
            <person name="Roberts A."/>
            <person name="Saif S."/>
            <person name="Shea T."/>
            <person name="Sykes S."/>
            <person name="Wortman J."/>
            <person name="Nusbaum C."/>
            <person name="Birren B."/>
        </authorList>
    </citation>
    <scope>NUCLEOTIDE SEQUENCE [LARGE SCALE GENOMIC DNA]</scope>
    <source>
        <strain evidence="7">NJM9701</strain>
    </source>
</reference>
<dbReference type="OrthoDB" id="129761at2759"/>
<dbReference type="Pfam" id="PF12777">
    <property type="entry name" value="MT"/>
    <property type="match status" value="1"/>
</dbReference>
<dbReference type="Gene3D" id="1.20.920.60">
    <property type="match status" value="1"/>
</dbReference>
<feature type="region of interest" description="Disordered" evidence="5">
    <location>
        <begin position="1135"/>
        <end position="1160"/>
    </location>
</feature>
<evidence type="ECO:0000256" key="5">
    <source>
        <dbReference type="SAM" id="MobiDB-lite"/>
    </source>
</evidence>
<dbReference type="InterPro" id="IPR000048">
    <property type="entry name" value="IQ_motif_EF-hand-BS"/>
</dbReference>
<protein>
    <recommendedName>
        <fullName evidence="6">Dynein heavy chain coiled coil stalk domain-containing protein</fullName>
    </recommendedName>
</protein>
<name>A0A024TBH3_9STRA</name>
<dbReference type="PANTHER" id="PTHR22706">
    <property type="entry name" value="ASSEMBLY FACTOR FOR SPINDLE MICROTUBULES"/>
    <property type="match status" value="1"/>
</dbReference>
<proteinExistence type="predicted"/>
<feature type="compositionally biased region" description="Basic residues" evidence="5">
    <location>
        <begin position="547"/>
        <end position="557"/>
    </location>
</feature>
<dbReference type="GO" id="GO:0007051">
    <property type="term" value="P:spindle organization"/>
    <property type="evidence" value="ECO:0007669"/>
    <property type="project" value="TreeGrafter"/>
</dbReference>
<gene>
    <name evidence="7" type="ORF">H310_14037</name>
</gene>
<dbReference type="RefSeq" id="XP_008879982.1">
    <property type="nucleotide sequence ID" value="XM_008881760.1"/>
</dbReference>
<feature type="region of interest" description="Disordered" evidence="5">
    <location>
        <begin position="1"/>
        <end position="59"/>
    </location>
</feature>